<dbReference type="AlphaFoldDB" id="A0AAX2JCH6"/>
<keyword evidence="1" id="KW-0472">Membrane</keyword>
<evidence type="ECO:0000313" key="3">
    <source>
        <dbReference type="Proteomes" id="UP000249008"/>
    </source>
</evidence>
<organism evidence="2 3">
    <name type="scientific">Fusobacterium ulcerans</name>
    <dbReference type="NCBI Taxonomy" id="861"/>
    <lineage>
        <taxon>Bacteria</taxon>
        <taxon>Fusobacteriati</taxon>
        <taxon>Fusobacteriota</taxon>
        <taxon>Fusobacteriia</taxon>
        <taxon>Fusobacteriales</taxon>
        <taxon>Fusobacteriaceae</taxon>
        <taxon>Fusobacterium</taxon>
    </lineage>
</organism>
<name>A0AAX2JCH6_9FUSO</name>
<dbReference type="Proteomes" id="UP000249008">
    <property type="component" value="Chromosome 1"/>
</dbReference>
<evidence type="ECO:0000256" key="1">
    <source>
        <dbReference type="SAM" id="Phobius"/>
    </source>
</evidence>
<dbReference type="EMBL" id="LS483487">
    <property type="protein sequence ID" value="SQJ09200.1"/>
    <property type="molecule type" value="Genomic_DNA"/>
</dbReference>
<accession>A0AAX2JCH6</accession>
<gene>
    <name evidence="2" type="ORF">NCTC12112_02279</name>
</gene>
<keyword evidence="1" id="KW-1133">Transmembrane helix</keyword>
<reference evidence="2 3" key="1">
    <citation type="submission" date="2018-06" db="EMBL/GenBank/DDBJ databases">
        <authorList>
            <consortium name="Pathogen Informatics"/>
            <person name="Doyle S."/>
        </authorList>
    </citation>
    <scope>NUCLEOTIDE SEQUENCE [LARGE SCALE GENOMIC DNA]</scope>
    <source>
        <strain evidence="2 3">NCTC12112</strain>
    </source>
</reference>
<protein>
    <submittedName>
        <fullName evidence="2">Uncharacterized protein</fullName>
    </submittedName>
</protein>
<sequence>MWLIEEFVKMLDLATKVLIILKFLTDVKVKTSTIFLLMAAHGIIGIIVFAIYTISK</sequence>
<proteinExistence type="predicted"/>
<keyword evidence="1" id="KW-0812">Transmembrane</keyword>
<feature type="transmembrane region" description="Helical" evidence="1">
    <location>
        <begin position="34"/>
        <end position="54"/>
    </location>
</feature>
<evidence type="ECO:0000313" key="2">
    <source>
        <dbReference type="EMBL" id="SQJ09200.1"/>
    </source>
</evidence>